<evidence type="ECO:0000256" key="6">
    <source>
        <dbReference type="ARBA" id="ARBA00023288"/>
    </source>
</evidence>
<evidence type="ECO:0000256" key="4">
    <source>
        <dbReference type="ARBA" id="ARBA00023136"/>
    </source>
</evidence>
<dbReference type="InterPro" id="IPR004872">
    <property type="entry name" value="Lipoprotein_NlpA"/>
</dbReference>
<dbReference type="PANTHER" id="PTHR30429">
    <property type="entry name" value="D-METHIONINE-BINDING LIPOPROTEIN METQ"/>
    <property type="match status" value="1"/>
</dbReference>
<comment type="caution">
    <text evidence="8">The sequence shown here is derived from an EMBL/GenBank/DDBJ whole genome shotgun (WGS) entry which is preliminary data.</text>
</comment>
<dbReference type="Proteomes" id="UP000886607">
    <property type="component" value="Unassembled WGS sequence"/>
</dbReference>
<dbReference type="GO" id="GO:0016020">
    <property type="term" value="C:membrane"/>
    <property type="evidence" value="ECO:0007669"/>
    <property type="project" value="UniProtKB-SubCell"/>
</dbReference>
<sequence>MRKTKIIGSIVGLLSVTLLFIAGCGIGDTEDDANEIHIGMAPSPYSDLFSEGIEPILEDEGYTVTETDFDDLLQADIALSEGEIDLNVDQHEAYLEDFNENNDANLAKLITIPSAPTGIYGGEKDSLDDVEENDTVAIPDDASNTARGLLLLEQAGWVTLEDDVNPIEATSSDIVDNPYNLEIVEMDTYQIPRTLEDIDYGVISGAIVYSAGMDTSSSLLNEEIVDEFEIIATVDEEDVDSEWAQAVVDAYQSDEFAEFLDEQNEDDYWNIPEDLE</sequence>
<keyword evidence="6" id="KW-0449">Lipoprotein</keyword>
<evidence type="ECO:0000313" key="8">
    <source>
        <dbReference type="EMBL" id="GEQ53587.1"/>
    </source>
</evidence>
<keyword evidence="10" id="KW-1185">Reference proteome</keyword>
<dbReference type="Gene3D" id="3.40.190.10">
    <property type="entry name" value="Periplasmic binding protein-like II"/>
    <property type="match status" value="2"/>
</dbReference>
<dbReference type="Pfam" id="PF03180">
    <property type="entry name" value="Lipoprotein_9"/>
    <property type="match status" value="1"/>
</dbReference>
<dbReference type="RefSeq" id="WP_124005986.1">
    <property type="nucleotide sequence ID" value="NZ_BJYN01000025.1"/>
</dbReference>
<reference evidence="8" key="2">
    <citation type="journal article" date="2020" name="Int. Dairy J.">
        <title>Lactic acid bacterial diversity in Brie cheese focusing on salt concentration and pH of isolation medium and characterisation of halophilic and alkaliphilic lactic acid bacterial isolates.</title>
        <authorList>
            <person name="Unno R."/>
            <person name="Matsutani M."/>
            <person name="Suzuki T."/>
            <person name="Kodama K."/>
            <person name="Matsushita H."/>
            <person name="Yamasato K."/>
            <person name="Koizumi Y."/>
            <person name="Ishikawa M."/>
        </authorList>
    </citation>
    <scope>NUCLEOTIDE SEQUENCE</scope>
    <source>
        <strain evidence="8">7C1</strain>
        <strain evidence="7">8C4</strain>
    </source>
</reference>
<comment type="similarity">
    <text evidence="2">Belongs to the NlpA lipoprotein family.</text>
</comment>
<accession>A0AAN4RJH7</accession>
<proteinExistence type="inferred from homology"/>
<gene>
    <name evidence="7" type="ORF">TK11N_04310</name>
    <name evidence="8" type="ORF">TK2N_04310</name>
</gene>
<keyword evidence="3" id="KW-0732">Signal</keyword>
<organism evidence="8 9">
    <name type="scientific">Tetragenococcus koreensis</name>
    <dbReference type="NCBI Taxonomy" id="290335"/>
    <lineage>
        <taxon>Bacteria</taxon>
        <taxon>Bacillati</taxon>
        <taxon>Bacillota</taxon>
        <taxon>Bacilli</taxon>
        <taxon>Lactobacillales</taxon>
        <taxon>Enterococcaceae</taxon>
        <taxon>Tetragenococcus</taxon>
    </lineage>
</organism>
<dbReference type="AlphaFoldDB" id="A0AAN4RJH7"/>
<evidence type="ECO:0000313" key="7">
    <source>
        <dbReference type="EMBL" id="GEQ48579.1"/>
    </source>
</evidence>
<name>A0AAN4RJH7_9ENTE</name>
<keyword evidence="4" id="KW-0472">Membrane</keyword>
<evidence type="ECO:0000313" key="9">
    <source>
        <dbReference type="Proteomes" id="UP000886597"/>
    </source>
</evidence>
<reference evidence="8" key="1">
    <citation type="submission" date="2019-08" db="EMBL/GenBank/DDBJ databases">
        <authorList>
            <person name="Ishikawa M."/>
            <person name="Suzuki T."/>
            <person name="Matsutani M."/>
        </authorList>
    </citation>
    <scope>NUCLEOTIDE SEQUENCE</scope>
    <source>
        <strain evidence="8">7C1</strain>
        <strain evidence="7">8C4</strain>
    </source>
</reference>
<dbReference type="GeneID" id="69985444"/>
<evidence type="ECO:0000256" key="2">
    <source>
        <dbReference type="ARBA" id="ARBA00008973"/>
    </source>
</evidence>
<dbReference type="PANTHER" id="PTHR30429:SF0">
    <property type="entry name" value="METHIONINE-BINDING LIPOPROTEIN METQ"/>
    <property type="match status" value="1"/>
</dbReference>
<keyword evidence="5" id="KW-0564">Palmitate</keyword>
<evidence type="ECO:0000256" key="1">
    <source>
        <dbReference type="ARBA" id="ARBA00004635"/>
    </source>
</evidence>
<dbReference type="EMBL" id="BKBO01000005">
    <property type="protein sequence ID" value="GEQ48579.1"/>
    <property type="molecule type" value="Genomic_DNA"/>
</dbReference>
<dbReference type="PROSITE" id="PS51257">
    <property type="entry name" value="PROKAR_LIPOPROTEIN"/>
    <property type="match status" value="1"/>
</dbReference>
<protein>
    <submittedName>
        <fullName evidence="8">Amino acid ABC transporter substrate-binding protein</fullName>
    </submittedName>
</protein>
<dbReference type="Proteomes" id="UP000886597">
    <property type="component" value="Unassembled WGS sequence"/>
</dbReference>
<evidence type="ECO:0000256" key="5">
    <source>
        <dbReference type="ARBA" id="ARBA00023139"/>
    </source>
</evidence>
<dbReference type="KEGG" id="tkr:C7K43_05735"/>
<dbReference type="EMBL" id="BKBQ01000005">
    <property type="protein sequence ID" value="GEQ53587.1"/>
    <property type="molecule type" value="Genomic_DNA"/>
</dbReference>
<evidence type="ECO:0000256" key="3">
    <source>
        <dbReference type="ARBA" id="ARBA00022729"/>
    </source>
</evidence>
<dbReference type="SUPFAM" id="SSF53850">
    <property type="entry name" value="Periplasmic binding protein-like II"/>
    <property type="match status" value="1"/>
</dbReference>
<comment type="subcellular location">
    <subcellularLocation>
        <location evidence="1">Membrane</location>
        <topology evidence="1">Lipid-anchor</topology>
    </subcellularLocation>
</comment>
<evidence type="ECO:0000313" key="10">
    <source>
        <dbReference type="Proteomes" id="UP000886607"/>
    </source>
</evidence>